<protein>
    <submittedName>
        <fullName evidence="1">Uncharacterized protein</fullName>
    </submittedName>
</protein>
<dbReference type="Proteomes" id="UP001345963">
    <property type="component" value="Unassembled WGS sequence"/>
</dbReference>
<gene>
    <name evidence="1" type="ORF">ATANTOWER_029566</name>
</gene>
<accession>A0ABU7AHE4</accession>
<evidence type="ECO:0000313" key="1">
    <source>
        <dbReference type="EMBL" id="MED6237626.1"/>
    </source>
</evidence>
<dbReference type="EMBL" id="JAHUTI010017517">
    <property type="protein sequence ID" value="MED6237626.1"/>
    <property type="molecule type" value="Genomic_DNA"/>
</dbReference>
<reference evidence="1 2" key="1">
    <citation type="submission" date="2021-07" db="EMBL/GenBank/DDBJ databases">
        <authorList>
            <person name="Palmer J.M."/>
        </authorList>
    </citation>
    <scope>NUCLEOTIDE SEQUENCE [LARGE SCALE GENOMIC DNA]</scope>
    <source>
        <strain evidence="1 2">AT_MEX2019</strain>
        <tissue evidence="1">Muscle</tissue>
    </source>
</reference>
<evidence type="ECO:0000313" key="2">
    <source>
        <dbReference type="Proteomes" id="UP001345963"/>
    </source>
</evidence>
<name>A0ABU7AHE4_9TELE</name>
<comment type="caution">
    <text evidence="1">The sequence shown here is derived from an EMBL/GenBank/DDBJ whole genome shotgun (WGS) entry which is preliminary data.</text>
</comment>
<sequence length="111" mass="11736">MSYNLHVICEGCLGPDHANLAVHLPFLQASSSGGEATAARHFLPARRGIHRSDQCSLDEALGIFGAGRESDDSAPETATDISTPFLWTEDAEAVAKSVQAQGLPMSATTPW</sequence>
<keyword evidence="2" id="KW-1185">Reference proteome</keyword>
<proteinExistence type="predicted"/>
<organism evidence="1 2">
    <name type="scientific">Ataeniobius toweri</name>
    <dbReference type="NCBI Taxonomy" id="208326"/>
    <lineage>
        <taxon>Eukaryota</taxon>
        <taxon>Metazoa</taxon>
        <taxon>Chordata</taxon>
        <taxon>Craniata</taxon>
        <taxon>Vertebrata</taxon>
        <taxon>Euteleostomi</taxon>
        <taxon>Actinopterygii</taxon>
        <taxon>Neopterygii</taxon>
        <taxon>Teleostei</taxon>
        <taxon>Neoteleostei</taxon>
        <taxon>Acanthomorphata</taxon>
        <taxon>Ovalentaria</taxon>
        <taxon>Atherinomorphae</taxon>
        <taxon>Cyprinodontiformes</taxon>
        <taxon>Goodeidae</taxon>
        <taxon>Ataeniobius</taxon>
    </lineage>
</organism>